<feature type="compositionally biased region" description="Polar residues" evidence="1">
    <location>
        <begin position="274"/>
        <end position="289"/>
    </location>
</feature>
<feature type="compositionally biased region" description="Basic and acidic residues" evidence="1">
    <location>
        <begin position="386"/>
        <end position="414"/>
    </location>
</feature>
<feature type="compositionally biased region" description="Polar residues" evidence="1">
    <location>
        <begin position="32"/>
        <end position="42"/>
    </location>
</feature>
<feature type="region of interest" description="Disordered" evidence="1">
    <location>
        <begin position="99"/>
        <end position="136"/>
    </location>
</feature>
<dbReference type="EMBL" id="CP144099">
    <property type="protein sequence ID" value="WWC87005.1"/>
    <property type="molecule type" value="Genomic_DNA"/>
</dbReference>
<feature type="compositionally biased region" description="Basic and acidic residues" evidence="1">
    <location>
        <begin position="100"/>
        <end position="112"/>
    </location>
</feature>
<evidence type="ECO:0000313" key="3">
    <source>
        <dbReference type="Proteomes" id="UP001355207"/>
    </source>
</evidence>
<keyword evidence="3" id="KW-1185">Reference proteome</keyword>
<feature type="compositionally biased region" description="Polar residues" evidence="1">
    <location>
        <begin position="118"/>
        <end position="128"/>
    </location>
</feature>
<reference evidence="2 3" key="1">
    <citation type="submission" date="2024-01" db="EMBL/GenBank/DDBJ databases">
        <title>Comparative genomics of Cryptococcus and Kwoniella reveals pathogenesis evolution and contrasting modes of karyotype evolution via chromosome fusion or intercentromeric recombination.</title>
        <authorList>
            <person name="Coelho M.A."/>
            <person name="David-Palma M."/>
            <person name="Shea T."/>
            <person name="Bowers K."/>
            <person name="McGinley-Smith S."/>
            <person name="Mohammad A.W."/>
            <person name="Gnirke A."/>
            <person name="Yurkov A.M."/>
            <person name="Nowrousian M."/>
            <person name="Sun S."/>
            <person name="Cuomo C.A."/>
            <person name="Heitman J."/>
        </authorList>
    </citation>
    <scope>NUCLEOTIDE SEQUENCE [LARGE SCALE GENOMIC DNA]</scope>
    <source>
        <strain evidence="2 3">CBS 6074</strain>
    </source>
</reference>
<dbReference type="Proteomes" id="UP001355207">
    <property type="component" value="Chromosome 2"/>
</dbReference>
<accession>A0AAX4JR53</accession>
<feature type="region of interest" description="Disordered" evidence="1">
    <location>
        <begin position="357"/>
        <end position="423"/>
    </location>
</feature>
<protein>
    <submittedName>
        <fullName evidence="2">Uncharacterized protein</fullName>
    </submittedName>
</protein>
<dbReference type="AlphaFoldDB" id="A0AAX4JR53"/>
<dbReference type="GeneID" id="91092559"/>
<feature type="region of interest" description="Disordered" evidence="1">
    <location>
        <begin position="1"/>
        <end position="43"/>
    </location>
</feature>
<evidence type="ECO:0000256" key="1">
    <source>
        <dbReference type="SAM" id="MobiDB-lite"/>
    </source>
</evidence>
<sequence length="423" mass="48384">MAPLKDHSRTDNVAKNGERWRRSPVPPIPLRSRQSSIDQSHSLTRRPASIHLDQMESILLYNSQANPARQAISLYEMPLNTTSSSHRYGDMTEIANIPKTDFRQIHDPDSPTRRRSPKLSSQVNTVTPRCQGRRQPVPSFFLNESFESLIKSTTPKSISEVEEWKPLRVNRQTSTSGPLNQVSYMLKENNIATPPTPNFGDIPPSNPSSTTSSLEETMEYPEYDSPFLPEPENSFEVGQDNLFDEVLTSWNLPPLSISRSDSLVLDNIPLQPQRPKSPTPENSKLSRSTGFLDKTRRKPNKIEPTPTFYPSGRSFEPIRAVKSNDLLMRSSLNIGDRKIEENWAVGRVKKAVEALEEKRDLSESPPSPWKEMEKLLQRKRSSSSMKLHEETRRMMFEARQKRSHSKPESTRADEWFGSFSRNR</sequence>
<dbReference type="RefSeq" id="XP_066073768.1">
    <property type="nucleotide sequence ID" value="XM_066217671.1"/>
</dbReference>
<feature type="region of interest" description="Disordered" evidence="1">
    <location>
        <begin position="268"/>
        <end position="310"/>
    </location>
</feature>
<proteinExistence type="predicted"/>
<evidence type="ECO:0000313" key="2">
    <source>
        <dbReference type="EMBL" id="WWC87005.1"/>
    </source>
</evidence>
<gene>
    <name evidence="2" type="ORF">L201_001887</name>
</gene>
<feature type="region of interest" description="Disordered" evidence="1">
    <location>
        <begin position="195"/>
        <end position="235"/>
    </location>
</feature>
<organism evidence="2 3">
    <name type="scientific">Kwoniella dendrophila CBS 6074</name>
    <dbReference type="NCBI Taxonomy" id="1295534"/>
    <lineage>
        <taxon>Eukaryota</taxon>
        <taxon>Fungi</taxon>
        <taxon>Dikarya</taxon>
        <taxon>Basidiomycota</taxon>
        <taxon>Agaricomycotina</taxon>
        <taxon>Tremellomycetes</taxon>
        <taxon>Tremellales</taxon>
        <taxon>Cryptococcaceae</taxon>
        <taxon>Kwoniella</taxon>
    </lineage>
</organism>
<feature type="compositionally biased region" description="Basic and acidic residues" evidence="1">
    <location>
        <begin position="1"/>
        <end position="21"/>
    </location>
</feature>
<name>A0AAX4JR53_9TREE</name>